<reference evidence="3" key="1">
    <citation type="submission" date="2017-02" db="UniProtKB">
        <authorList>
            <consortium name="WormBaseParasite"/>
        </authorList>
    </citation>
    <scope>IDENTIFICATION</scope>
</reference>
<feature type="region of interest" description="Disordered" evidence="1">
    <location>
        <begin position="189"/>
        <end position="246"/>
    </location>
</feature>
<keyword evidence="2" id="KW-1185">Reference proteome</keyword>
<dbReference type="AlphaFoldDB" id="A0A0R3S4Y0"/>
<feature type="compositionally biased region" description="Basic and acidic residues" evidence="1">
    <location>
        <begin position="47"/>
        <end position="58"/>
    </location>
</feature>
<feature type="compositionally biased region" description="Basic residues" evidence="1">
    <location>
        <begin position="1"/>
        <end position="15"/>
    </location>
</feature>
<dbReference type="WBParaSite" id="EEL_0000984901-mRNA-1">
    <property type="protein sequence ID" value="EEL_0000984901-mRNA-1"/>
    <property type="gene ID" value="EEL_0000984901"/>
</dbReference>
<protein>
    <submittedName>
        <fullName evidence="3">ETS domain-containing protein</fullName>
    </submittedName>
</protein>
<feature type="region of interest" description="Disordered" evidence="1">
    <location>
        <begin position="1"/>
        <end position="58"/>
    </location>
</feature>
<name>A0A0R3S4Y0_9BILA</name>
<organism evidence="2 3">
    <name type="scientific">Elaeophora elaphi</name>
    <dbReference type="NCBI Taxonomy" id="1147741"/>
    <lineage>
        <taxon>Eukaryota</taxon>
        <taxon>Metazoa</taxon>
        <taxon>Ecdysozoa</taxon>
        <taxon>Nematoda</taxon>
        <taxon>Chromadorea</taxon>
        <taxon>Rhabditida</taxon>
        <taxon>Spirurina</taxon>
        <taxon>Spiruromorpha</taxon>
        <taxon>Filarioidea</taxon>
        <taxon>Onchocercidae</taxon>
        <taxon>Elaeophora</taxon>
    </lineage>
</organism>
<feature type="compositionally biased region" description="Polar residues" evidence="1">
    <location>
        <begin position="189"/>
        <end position="211"/>
    </location>
</feature>
<feature type="compositionally biased region" description="Polar residues" evidence="1">
    <location>
        <begin position="19"/>
        <end position="28"/>
    </location>
</feature>
<proteinExistence type="predicted"/>
<feature type="compositionally biased region" description="Acidic residues" evidence="1">
    <location>
        <begin position="217"/>
        <end position="239"/>
    </location>
</feature>
<evidence type="ECO:0000313" key="3">
    <source>
        <dbReference type="WBParaSite" id="EEL_0000984901-mRNA-1"/>
    </source>
</evidence>
<evidence type="ECO:0000256" key="1">
    <source>
        <dbReference type="SAM" id="MobiDB-lite"/>
    </source>
</evidence>
<accession>A0A0R3S4Y0</accession>
<dbReference type="Proteomes" id="UP000050640">
    <property type="component" value="Unplaced"/>
</dbReference>
<evidence type="ECO:0000313" key="2">
    <source>
        <dbReference type="Proteomes" id="UP000050640"/>
    </source>
</evidence>
<sequence length="271" mass="30996">MGRKKSKVPKAKQKKASQNVSATEQSGSRVIGSEKSAPIPIDSSTRSSEKSTEEKRQEMMEKFTELLMSTMEMFNFNGKFSAITAEILMLIYTKNRWCEDPKTLPVSWVKQYNKFGRIDGPGFNYMRRDLRIIYEHAVINRRDATKVVQKFPFQSEQKLKAGPASSMSKSSTRRAKVLRKIAKNRRVTSKQSVKIVSKQNVQSVQSTSQEIARSEEESQEDSADDSEEQMESSDEENESYDLPPSLLTELRRDCIKKSGKRKVVFDIPEFP</sequence>